<protein>
    <submittedName>
        <fullName evidence="1">Uncharacterized protein</fullName>
    </submittedName>
</protein>
<organism evidence="1 2">
    <name type="scientific">Pteropus alecto</name>
    <name type="common">Black flying fox</name>
    <dbReference type="NCBI Taxonomy" id="9402"/>
    <lineage>
        <taxon>Eukaryota</taxon>
        <taxon>Metazoa</taxon>
        <taxon>Chordata</taxon>
        <taxon>Craniata</taxon>
        <taxon>Vertebrata</taxon>
        <taxon>Euteleostomi</taxon>
        <taxon>Mammalia</taxon>
        <taxon>Eutheria</taxon>
        <taxon>Laurasiatheria</taxon>
        <taxon>Chiroptera</taxon>
        <taxon>Yinpterochiroptera</taxon>
        <taxon>Pteropodoidea</taxon>
        <taxon>Pteropodidae</taxon>
        <taxon>Pteropodinae</taxon>
        <taxon>Pteropus</taxon>
    </lineage>
</organism>
<proteinExistence type="predicted"/>
<name>L5KU90_PTEAL</name>
<keyword evidence="2" id="KW-1185">Reference proteome</keyword>
<sequence length="148" mass="15397">MEPGGGRAIKGQMCSPSRLSPSGWLPSVVAPAGVTMSLFGEQASEGAGGQVMVCGPQRMMLNSSKKKALSQPVIGSLSIVSRDMVPTCLPSHPLPGTVQSPHCMAVASDEDTERNKQSPARLLAARAPRFLCSHFKIIRAALGSIGVS</sequence>
<accession>L5KU90</accession>
<dbReference type="AlphaFoldDB" id="L5KU90"/>
<dbReference type="EMBL" id="KB030575">
    <property type="protein sequence ID" value="ELK14368.1"/>
    <property type="molecule type" value="Genomic_DNA"/>
</dbReference>
<gene>
    <name evidence="1" type="ORF">PAL_GLEAN10006412</name>
</gene>
<evidence type="ECO:0000313" key="1">
    <source>
        <dbReference type="EMBL" id="ELK14368.1"/>
    </source>
</evidence>
<evidence type="ECO:0000313" key="2">
    <source>
        <dbReference type="Proteomes" id="UP000010552"/>
    </source>
</evidence>
<dbReference type="Proteomes" id="UP000010552">
    <property type="component" value="Unassembled WGS sequence"/>
</dbReference>
<dbReference type="InParanoid" id="L5KU90"/>
<reference evidence="2" key="1">
    <citation type="journal article" date="2013" name="Science">
        <title>Comparative analysis of bat genomes provides insight into the evolution of flight and immunity.</title>
        <authorList>
            <person name="Zhang G."/>
            <person name="Cowled C."/>
            <person name="Shi Z."/>
            <person name="Huang Z."/>
            <person name="Bishop-Lilly K.A."/>
            <person name="Fang X."/>
            <person name="Wynne J.W."/>
            <person name="Xiong Z."/>
            <person name="Baker M.L."/>
            <person name="Zhao W."/>
            <person name="Tachedjian M."/>
            <person name="Zhu Y."/>
            <person name="Zhou P."/>
            <person name="Jiang X."/>
            <person name="Ng J."/>
            <person name="Yang L."/>
            <person name="Wu L."/>
            <person name="Xiao J."/>
            <person name="Feng Y."/>
            <person name="Chen Y."/>
            <person name="Sun X."/>
            <person name="Zhang Y."/>
            <person name="Marsh G.A."/>
            <person name="Crameri G."/>
            <person name="Broder C.C."/>
            <person name="Frey K.G."/>
            <person name="Wang L.F."/>
            <person name="Wang J."/>
        </authorList>
    </citation>
    <scope>NUCLEOTIDE SEQUENCE [LARGE SCALE GENOMIC DNA]</scope>
</reference>